<dbReference type="GeneID" id="5854388"/>
<comment type="caution">
    <text evidence="5">The sequence shown here is derived from an EMBL/GenBank/DDBJ whole genome shotgun (WGS) entry which is preliminary data.</text>
</comment>
<dbReference type="AlphaFoldDB" id="A8Q6W3"/>
<feature type="transmembrane region" description="Helical" evidence="2">
    <location>
        <begin position="556"/>
        <end position="577"/>
    </location>
</feature>
<name>A8Q6W3_MALGO</name>
<dbReference type="Pfam" id="PF10355">
    <property type="entry name" value="Ytp1"/>
    <property type="match status" value="1"/>
</dbReference>
<reference evidence="5 6" key="1">
    <citation type="journal article" date="2007" name="Proc. Natl. Acad. Sci. U.S.A.">
        <title>Dandruff-associated Malassezia genomes reveal convergent and divergent virulence traits shared with plant and human fungal pathogens.</title>
        <authorList>
            <person name="Xu J."/>
            <person name="Saunders C.W."/>
            <person name="Hu P."/>
            <person name="Grant R.A."/>
            <person name="Boekhout T."/>
            <person name="Kuramae E.E."/>
            <person name="Kronstad J.W."/>
            <person name="Deangelis Y.M."/>
            <person name="Reeder N.L."/>
            <person name="Johnstone K.R."/>
            <person name="Leland M."/>
            <person name="Fieno A.M."/>
            <person name="Begley W.M."/>
            <person name="Sun Y."/>
            <person name="Lacey M.P."/>
            <person name="Chaudhary T."/>
            <person name="Keough T."/>
            <person name="Chu L."/>
            <person name="Sears R."/>
            <person name="Yuan B."/>
            <person name="Dawson T.L.Jr."/>
        </authorList>
    </citation>
    <scope>NUCLEOTIDE SEQUENCE [LARGE SCALE GENOMIC DNA]</scope>
    <source>
        <strain evidence="6">ATCC MYA-4612 / CBS 7966</strain>
    </source>
</reference>
<evidence type="ECO:0000259" key="3">
    <source>
        <dbReference type="Pfam" id="PF10348"/>
    </source>
</evidence>
<evidence type="ECO:0000256" key="1">
    <source>
        <dbReference type="SAM" id="MobiDB-lite"/>
    </source>
</evidence>
<feature type="transmembrane region" description="Helical" evidence="2">
    <location>
        <begin position="372"/>
        <end position="394"/>
    </location>
</feature>
<evidence type="ECO:0008006" key="7">
    <source>
        <dbReference type="Google" id="ProtNLM"/>
    </source>
</evidence>
<feature type="compositionally biased region" description="Polar residues" evidence="1">
    <location>
        <begin position="428"/>
        <end position="439"/>
    </location>
</feature>
<feature type="transmembrane region" description="Helical" evidence="2">
    <location>
        <begin position="518"/>
        <end position="536"/>
    </location>
</feature>
<feature type="transmembrane region" description="Helical" evidence="2">
    <location>
        <begin position="762"/>
        <end position="780"/>
    </location>
</feature>
<dbReference type="Proteomes" id="UP000008837">
    <property type="component" value="Unassembled WGS sequence"/>
</dbReference>
<dbReference type="Pfam" id="PF10348">
    <property type="entry name" value="DUF2427"/>
    <property type="match status" value="1"/>
</dbReference>
<evidence type="ECO:0000313" key="5">
    <source>
        <dbReference type="EMBL" id="EDP42867.1"/>
    </source>
</evidence>
<feature type="domain" description="DUF2427" evidence="3">
    <location>
        <begin position="292"/>
        <end position="381"/>
    </location>
</feature>
<keyword evidence="6" id="KW-1185">Reference proteome</keyword>
<dbReference type="KEGG" id="mgl:MGL_3067"/>
<gene>
    <name evidence="5" type="ORF">MGL_3067</name>
</gene>
<protein>
    <recommendedName>
        <fullName evidence="7">Protein YTP1-like C-terminal domain-containing protein</fullName>
    </recommendedName>
</protein>
<dbReference type="InParanoid" id="A8Q6W3"/>
<dbReference type="RefSeq" id="XP_001730081.1">
    <property type="nucleotide sequence ID" value="XM_001730029.1"/>
</dbReference>
<dbReference type="STRING" id="425265.A8Q6W3"/>
<keyword evidence="2" id="KW-0472">Membrane</keyword>
<dbReference type="OrthoDB" id="4005299at2759"/>
<sequence length="866" mass="95168">MCVAIAGASAAPTSVQARHGGHAEAAVATTTTTSSSSPPPPLGASFQSLSPSSGNITSGIALAAPTAVTRAYSNMQSSSAMATASVSNGPDIHMSLSLKAGTTVAADAPLMDAMHVAHEKHGAHDHSSEFSYDSLTPEQWPTFCTVPTAADKKANADMQDCIVSDELDIPIGADKAGWALRPSPLLNLSNVHAHAHGTDEVMITLNETRLYLRKGAVPLSYVEWDFGSGLGRLSELRRFVSDDAMQIQATWPNRSVVGASGGYWRTLGDIDYPVSWDSLREDIKWRTNEGKQEPARHTGLLVFSSVLFIMACFILLPVLLCLQAARSTLVPLFSLLFLVVLTLSLFFGRLYFALTPELYPPSVLPNLVLSFYALSLACFGVTAAKLLLLLVPLFRGRLRSWNDLHHIMRMLTQGPSPGLHERDEGYRSNLSHSTASTDGTLMEQVPDSPAVHAMDRGESFVMFDQEREPDAPLLDSPASVDSGLYVPMPMHRPWERFVMRHPRVHFTLQVAYTTLSRGLVPLASTIVYVSIAIYTGSCRRGYKNVCLAHGIKGAIFFWYGILTFARYLGAFGDYGWAWNKRPTPENSMHSRASFWRRNMPSAEFVESLVIFLYGISNTWLERLGARPGDPYTVKQIQHISIAVMFWFIGLVGMALESKSVRNMLGYAVVRRHPAATPARANEDETLAQAQPPSYSQSFNPFPSLVIGVTGVAMAAHHQDYLYEVQVHILWGQMLAAFAVLRWLTYFFLWIRPPTSTLPSRPPTEAVASFALCCGGLLFMLSNEEVSFAAMRSDYADAMAMLNLAISIVALVFCWTFCVMMIKAWAFRRDVQAWEPLARPAAQAASSTEPWIKEQPFAASDVSHKPS</sequence>
<dbReference type="OMA" id="NVCLAHG"/>
<dbReference type="PANTHER" id="PTHR31685">
    <property type="entry name" value="INTEGRAL MEMBRANE PROTEIN (AFU_ORTHOLOGUE AFUA_6G12730)-RELATED"/>
    <property type="match status" value="1"/>
</dbReference>
<keyword evidence="2" id="KW-1133">Transmembrane helix</keyword>
<dbReference type="PANTHER" id="PTHR31685:SF3">
    <property type="entry name" value="INTEGRAL MEMBRANE PROTEIN (AFU_ORTHOLOGUE AFUA_6G12730)"/>
    <property type="match status" value="1"/>
</dbReference>
<feature type="transmembrane region" description="Helical" evidence="2">
    <location>
        <begin position="636"/>
        <end position="655"/>
    </location>
</feature>
<organism evidence="5 6">
    <name type="scientific">Malassezia globosa (strain ATCC MYA-4612 / CBS 7966)</name>
    <name type="common">Dandruff-associated fungus</name>
    <dbReference type="NCBI Taxonomy" id="425265"/>
    <lineage>
        <taxon>Eukaryota</taxon>
        <taxon>Fungi</taxon>
        <taxon>Dikarya</taxon>
        <taxon>Basidiomycota</taxon>
        <taxon>Ustilaginomycotina</taxon>
        <taxon>Malasseziomycetes</taxon>
        <taxon>Malasseziales</taxon>
        <taxon>Malasseziaceae</taxon>
        <taxon>Malassezia</taxon>
    </lineage>
</organism>
<dbReference type="EMBL" id="AAYY01000010">
    <property type="protein sequence ID" value="EDP42867.1"/>
    <property type="molecule type" value="Genomic_DNA"/>
</dbReference>
<feature type="transmembrane region" description="Helical" evidence="2">
    <location>
        <begin position="300"/>
        <end position="322"/>
    </location>
</feature>
<evidence type="ECO:0000256" key="2">
    <source>
        <dbReference type="SAM" id="Phobius"/>
    </source>
</evidence>
<feature type="transmembrane region" description="Helical" evidence="2">
    <location>
        <begin position="598"/>
        <end position="616"/>
    </location>
</feature>
<proteinExistence type="predicted"/>
<feature type="transmembrane region" description="Helical" evidence="2">
    <location>
        <begin position="728"/>
        <end position="750"/>
    </location>
</feature>
<dbReference type="InterPro" id="IPR018827">
    <property type="entry name" value="YTP1_C"/>
</dbReference>
<feature type="region of interest" description="Disordered" evidence="1">
    <location>
        <begin position="415"/>
        <end position="442"/>
    </location>
</feature>
<feature type="domain" description="Protein YTP1-like C-terminal" evidence="4">
    <location>
        <begin position="526"/>
        <end position="822"/>
    </location>
</feature>
<feature type="transmembrane region" description="Helical" evidence="2">
    <location>
        <begin position="329"/>
        <end position="352"/>
    </location>
</feature>
<evidence type="ECO:0000259" key="4">
    <source>
        <dbReference type="Pfam" id="PF10355"/>
    </source>
</evidence>
<feature type="region of interest" description="Disordered" evidence="1">
    <location>
        <begin position="13"/>
        <end position="50"/>
    </location>
</feature>
<feature type="transmembrane region" description="Helical" evidence="2">
    <location>
        <begin position="800"/>
        <end position="821"/>
    </location>
</feature>
<keyword evidence="2" id="KW-0812">Transmembrane</keyword>
<evidence type="ECO:0000313" key="6">
    <source>
        <dbReference type="Proteomes" id="UP000008837"/>
    </source>
</evidence>
<feature type="region of interest" description="Disordered" evidence="1">
    <location>
        <begin position="842"/>
        <end position="866"/>
    </location>
</feature>
<accession>A8Q6W3</accession>
<dbReference type="InterPro" id="IPR018825">
    <property type="entry name" value="DUF2427"/>
</dbReference>
<dbReference type="VEuPathDB" id="FungiDB:MGL_3067"/>